<organism evidence="1">
    <name type="scientific">marine metagenome</name>
    <dbReference type="NCBI Taxonomy" id="408172"/>
    <lineage>
        <taxon>unclassified sequences</taxon>
        <taxon>metagenomes</taxon>
        <taxon>ecological metagenomes</taxon>
    </lineage>
</organism>
<feature type="non-terminal residue" evidence="1">
    <location>
        <position position="1"/>
    </location>
</feature>
<gene>
    <name evidence="1" type="ORF">METZ01_LOCUS306198</name>
</gene>
<accession>A0A382MWL7</accession>
<protein>
    <recommendedName>
        <fullName evidence="2">NAD-dependent epimerase/dehydratase domain-containing protein</fullName>
    </recommendedName>
</protein>
<dbReference type="EMBL" id="UINC01096452">
    <property type="protein sequence ID" value="SVC53344.1"/>
    <property type="molecule type" value="Genomic_DNA"/>
</dbReference>
<dbReference type="InterPro" id="IPR036291">
    <property type="entry name" value="NAD(P)-bd_dom_sf"/>
</dbReference>
<evidence type="ECO:0000313" key="1">
    <source>
        <dbReference type="EMBL" id="SVC53344.1"/>
    </source>
</evidence>
<dbReference type="SUPFAM" id="SSF51735">
    <property type="entry name" value="NAD(P)-binding Rossmann-fold domains"/>
    <property type="match status" value="1"/>
</dbReference>
<evidence type="ECO:0008006" key="2">
    <source>
        <dbReference type="Google" id="ProtNLM"/>
    </source>
</evidence>
<feature type="non-terminal residue" evidence="1">
    <location>
        <position position="64"/>
    </location>
</feature>
<reference evidence="1" key="1">
    <citation type="submission" date="2018-05" db="EMBL/GenBank/DDBJ databases">
        <authorList>
            <person name="Lanie J.A."/>
            <person name="Ng W.-L."/>
            <person name="Kazmierczak K.M."/>
            <person name="Andrzejewski T.M."/>
            <person name="Davidsen T.M."/>
            <person name="Wayne K.J."/>
            <person name="Tettelin H."/>
            <person name="Glass J.I."/>
            <person name="Rusch D."/>
            <person name="Podicherti R."/>
            <person name="Tsui H.-C.T."/>
            <person name="Winkler M.E."/>
        </authorList>
    </citation>
    <scope>NUCLEOTIDE SEQUENCE</scope>
</reference>
<sequence>MLETIIVIGSNSFSGASFLSFALDEGFEVIGISRSVKPNPVFLPYTYSGKTIEFHQLDLNHDLD</sequence>
<name>A0A382MWL7_9ZZZZ</name>
<proteinExistence type="predicted"/>
<dbReference type="AlphaFoldDB" id="A0A382MWL7"/>